<evidence type="ECO:0000256" key="1">
    <source>
        <dbReference type="SAM" id="MobiDB-lite"/>
    </source>
</evidence>
<accession>A0A2M4AB87</accession>
<proteinExistence type="predicted"/>
<dbReference type="AlphaFoldDB" id="A0A2M4AB87"/>
<feature type="transmembrane region" description="Helical" evidence="2">
    <location>
        <begin position="930"/>
        <end position="955"/>
    </location>
</feature>
<evidence type="ECO:0000313" key="4">
    <source>
        <dbReference type="EMBL" id="MBW38019.1"/>
    </source>
</evidence>
<feature type="region of interest" description="Disordered" evidence="1">
    <location>
        <begin position="182"/>
        <end position="308"/>
    </location>
</feature>
<evidence type="ECO:0000256" key="2">
    <source>
        <dbReference type="SAM" id="Phobius"/>
    </source>
</evidence>
<reference evidence="4" key="1">
    <citation type="submission" date="2018-01" db="EMBL/GenBank/DDBJ databases">
        <title>An insight into the sialome of Amazonian anophelines.</title>
        <authorList>
            <person name="Ribeiro J.M."/>
            <person name="Scarpassa V."/>
            <person name="Calvo E."/>
        </authorList>
    </citation>
    <scope>NUCLEOTIDE SEQUENCE</scope>
    <source>
        <tissue evidence="4">Salivary glands</tissue>
    </source>
</reference>
<protein>
    <submittedName>
        <fullName evidence="4">Putative lish domain-containing protein</fullName>
    </submittedName>
</protein>
<keyword evidence="3" id="KW-0732">Signal</keyword>
<feature type="compositionally biased region" description="Polar residues" evidence="1">
    <location>
        <begin position="270"/>
        <end position="286"/>
    </location>
</feature>
<feature type="compositionally biased region" description="Basic and acidic residues" evidence="1">
    <location>
        <begin position="182"/>
        <end position="191"/>
    </location>
</feature>
<feature type="compositionally biased region" description="Polar residues" evidence="1">
    <location>
        <begin position="151"/>
        <end position="161"/>
    </location>
</feature>
<name>A0A2M4AB87_9DIPT</name>
<evidence type="ECO:0000256" key="3">
    <source>
        <dbReference type="SAM" id="SignalP"/>
    </source>
</evidence>
<feature type="region of interest" description="Disordered" evidence="1">
    <location>
        <begin position="657"/>
        <end position="689"/>
    </location>
</feature>
<keyword evidence="2" id="KW-0472">Membrane</keyword>
<sequence length="982" mass="106913">MYPPILVLLLALVSISRQTSAHELLEDDVRYDYSSPYASAAGSLLGYGGPTTMDEPATASPIVNAAASAQPPVASVLLDTVYYQQPKDHQSDYDGSASMVMKTSMEESVEEKDRAYGAGFNSSEAIDDDVYLTTSTIADTVEASLERNDSAEQQPSIQQAPQPLDHEARASVAQAFVSDHHPIEQTARDEPLGGASRALDHRHHHHETPSEEATNLLYTRTDSSTGNGGDSAEPANSSGGGGSIASRFDSTETNDGENSVEESQEDDVLVTTTGIPSALPSGTSAGSDIDSPSVVSAGAGSHIPTKAPAYPAIDESKISKTELLSRLIVDKNLRWPIAFLVDASNDSLVFTKKVLDASLVPKSPMDAILLRYNGTGISKSIAFRNTKSLMEAINQLQPSYDRGGSEYYGILRTSQEVPYDSAIFLATSKSTTDPQLSRMTALTLLKKRIRLYILWFGDEMDTSQRLDNQTGLHELAYKTGGRVIQFELDRDFGSNPLLTSLVSKQDLHGAQTIPIDVDETVHSLYFKLHGHLEQATLETPHGSKVINLLAETQHGLFSNYGQHTDQHRSDGAPQEKDIAQSHSPDLRPLYLYQLNTTLPGVYRLNVSSSTAYSVSIKSAQAFWSGIDVYEAEPPSEADRHHQERWEHQEVELLSNSLGGGEAEPQFGRSTAPGRSKLPRASGNDDGAVEEHRFARQTELTDEDTGIISGRASIQAITKVDVGVNSQLIGSRGQSLQLYFEVTNYRQTPITYFFRVTDELSFLRTLNPGQATLSPGQSLNVIVTLVIAPTAEIGSRDKVTFSTTGVDQVSQAAWVTVSDSAGLADTTRPYLWYTYSSRCEGRSTPATCTGAFWTLEITARDYETGLMRISSSPAGLLYKTPFTAGTRDEVRASYTASCCQPRVTVTAYDVSRNVRSLSLDVTDIWLNEAGIAAVVLGVLLFIALIILLVLFIRYCIRKRRQSKELPIYRGGGADSRGTTRRTK</sequence>
<dbReference type="InterPro" id="IPR052577">
    <property type="entry name" value="VWA7"/>
</dbReference>
<dbReference type="EMBL" id="GGFK01004698">
    <property type="protein sequence ID" value="MBW38019.1"/>
    <property type="molecule type" value="Transcribed_RNA"/>
</dbReference>
<feature type="compositionally biased region" description="Polar residues" evidence="1">
    <location>
        <begin position="211"/>
        <end position="225"/>
    </location>
</feature>
<feature type="signal peptide" evidence="3">
    <location>
        <begin position="1"/>
        <end position="21"/>
    </location>
</feature>
<dbReference type="PANTHER" id="PTHR14905">
    <property type="entry name" value="NG37"/>
    <property type="match status" value="1"/>
</dbReference>
<feature type="region of interest" description="Disordered" evidence="1">
    <location>
        <begin position="146"/>
        <end position="168"/>
    </location>
</feature>
<keyword evidence="2" id="KW-1133">Transmembrane helix</keyword>
<feature type="compositionally biased region" description="Acidic residues" evidence="1">
    <location>
        <begin position="252"/>
        <end position="268"/>
    </location>
</feature>
<organism evidence="4">
    <name type="scientific">Anopheles triannulatus</name>
    <dbReference type="NCBI Taxonomy" id="58253"/>
    <lineage>
        <taxon>Eukaryota</taxon>
        <taxon>Metazoa</taxon>
        <taxon>Ecdysozoa</taxon>
        <taxon>Arthropoda</taxon>
        <taxon>Hexapoda</taxon>
        <taxon>Insecta</taxon>
        <taxon>Pterygota</taxon>
        <taxon>Neoptera</taxon>
        <taxon>Endopterygota</taxon>
        <taxon>Diptera</taxon>
        <taxon>Nematocera</taxon>
        <taxon>Culicoidea</taxon>
        <taxon>Culicidae</taxon>
        <taxon>Anophelinae</taxon>
        <taxon>Anopheles</taxon>
    </lineage>
</organism>
<dbReference type="PANTHER" id="PTHR14905:SF7">
    <property type="entry name" value="VON WILLEBRAND FACTOR A DOMAIN-CONTAINING PROTEIN 7"/>
    <property type="match status" value="1"/>
</dbReference>
<keyword evidence="2" id="KW-0812">Transmembrane</keyword>
<feature type="chain" id="PRO_5014824434" evidence="3">
    <location>
        <begin position="22"/>
        <end position="982"/>
    </location>
</feature>